<organism evidence="6 7">
    <name type="scientific">Drosophila gunungcola</name>
    <name type="common">fruit fly</name>
    <dbReference type="NCBI Taxonomy" id="103775"/>
    <lineage>
        <taxon>Eukaryota</taxon>
        <taxon>Metazoa</taxon>
        <taxon>Ecdysozoa</taxon>
        <taxon>Arthropoda</taxon>
        <taxon>Hexapoda</taxon>
        <taxon>Insecta</taxon>
        <taxon>Pterygota</taxon>
        <taxon>Neoptera</taxon>
        <taxon>Endopterygota</taxon>
        <taxon>Diptera</taxon>
        <taxon>Brachycera</taxon>
        <taxon>Muscomorpha</taxon>
        <taxon>Ephydroidea</taxon>
        <taxon>Drosophilidae</taxon>
        <taxon>Drosophila</taxon>
        <taxon>Sophophora</taxon>
    </lineage>
</organism>
<feature type="non-terminal residue" evidence="6">
    <location>
        <position position="1"/>
    </location>
</feature>
<evidence type="ECO:0000256" key="2">
    <source>
        <dbReference type="ARBA" id="ARBA00007560"/>
    </source>
</evidence>
<evidence type="ECO:0000256" key="5">
    <source>
        <dbReference type="SAM" id="MobiDB-lite"/>
    </source>
</evidence>
<dbReference type="GO" id="GO:0016593">
    <property type="term" value="C:Cdc73/Paf1 complex"/>
    <property type="evidence" value="ECO:0007669"/>
    <property type="project" value="InterPro"/>
</dbReference>
<dbReference type="PANTHER" id="PTHR23188">
    <property type="entry name" value="RNA POLYMERASE II-ASSOCIATED FACTOR 1 HOMOLOG"/>
    <property type="match status" value="1"/>
</dbReference>
<evidence type="ECO:0000313" key="7">
    <source>
        <dbReference type="Proteomes" id="UP001059596"/>
    </source>
</evidence>
<comment type="similarity">
    <text evidence="2">Belongs to the PAF1 family.</text>
</comment>
<feature type="region of interest" description="Disordered" evidence="5">
    <location>
        <begin position="1"/>
        <end position="26"/>
    </location>
</feature>
<dbReference type="InterPro" id="IPR007133">
    <property type="entry name" value="RNA_pol_II-assoc_Paf1"/>
</dbReference>
<keyword evidence="7" id="KW-1185">Reference proteome</keyword>
<comment type="subcellular location">
    <subcellularLocation>
        <location evidence="1">Nucleus</location>
    </subcellularLocation>
</comment>
<sequence length="318" mass="36586">MASNELDKPRKRAEKHKTTSQIYHHPTPSNQFVGPIVYKNEMPGPSVDCKLLPCGRDILEHTLDPVSYPDEESRILHHFRGLHSLFDFDLVNQSVYDKPPKNAQQMDSRDAALLADIDALDCGYGKPKSSRAQECAQMFAKERVQAPRPRPGLKRPAAETKKIPKSLEPISLEQQKQLIDRTFEEIKKPLLRHPTKPRSNARPVAILPIFPDSNLQNYHFIQMQFDIAPTDNKQNLIKDCGNYLINFNATQDICQSGEQLYLSDQRYKEEKAPENTERGERLILIERDAALYYVTVEKHIKLRRERPRPQALANKCLL</sequence>
<evidence type="ECO:0000313" key="6">
    <source>
        <dbReference type="EMBL" id="KAI8043309.1"/>
    </source>
</evidence>
<accession>A0A9Q0BTK1</accession>
<name>A0A9Q0BTK1_9MUSC</name>
<proteinExistence type="inferred from homology"/>
<comment type="caution">
    <text evidence="6">The sequence shown here is derived from an EMBL/GenBank/DDBJ whole genome shotgun (WGS) entry which is preliminary data.</text>
</comment>
<dbReference type="GO" id="GO:0003682">
    <property type="term" value="F:chromatin binding"/>
    <property type="evidence" value="ECO:0007669"/>
    <property type="project" value="TreeGrafter"/>
</dbReference>
<dbReference type="GO" id="GO:0000993">
    <property type="term" value="F:RNA polymerase II complex binding"/>
    <property type="evidence" value="ECO:0007669"/>
    <property type="project" value="TreeGrafter"/>
</dbReference>
<dbReference type="GO" id="GO:0006368">
    <property type="term" value="P:transcription elongation by RNA polymerase II"/>
    <property type="evidence" value="ECO:0007669"/>
    <property type="project" value="InterPro"/>
</dbReference>
<dbReference type="Proteomes" id="UP001059596">
    <property type="component" value="Unassembled WGS sequence"/>
</dbReference>
<dbReference type="AlphaFoldDB" id="A0A9Q0BTK1"/>
<protein>
    <recommendedName>
        <fullName evidence="3">RNA polymerase II-associated factor 1 homolog</fullName>
    </recommendedName>
</protein>
<gene>
    <name evidence="6" type="ORF">M5D96_004638</name>
</gene>
<dbReference type="Pfam" id="PF03985">
    <property type="entry name" value="Paf1"/>
    <property type="match status" value="1"/>
</dbReference>
<dbReference type="PANTHER" id="PTHR23188:SF12">
    <property type="entry name" value="RNA POLYMERASE II-ASSOCIATED FACTOR 1 HOMOLOG"/>
    <property type="match status" value="1"/>
</dbReference>
<dbReference type="EMBL" id="JAMKOV010000002">
    <property type="protein sequence ID" value="KAI8043309.1"/>
    <property type="molecule type" value="Genomic_DNA"/>
</dbReference>
<keyword evidence="4" id="KW-0539">Nucleus</keyword>
<reference evidence="6" key="1">
    <citation type="journal article" date="2023" name="Genome Biol. Evol.">
        <title>Long-read-based Genome Assembly of Drosophila gunungcola Reveals Fewer Chemosensory Genes in Flower-breeding Species.</title>
        <authorList>
            <person name="Negi A."/>
            <person name="Liao B.Y."/>
            <person name="Yeh S.D."/>
        </authorList>
    </citation>
    <scope>NUCLEOTIDE SEQUENCE</scope>
    <source>
        <strain evidence="6">Sukarami</strain>
    </source>
</reference>
<evidence type="ECO:0000256" key="1">
    <source>
        <dbReference type="ARBA" id="ARBA00004123"/>
    </source>
</evidence>
<evidence type="ECO:0000256" key="3">
    <source>
        <dbReference type="ARBA" id="ARBA00020462"/>
    </source>
</evidence>
<evidence type="ECO:0000256" key="4">
    <source>
        <dbReference type="ARBA" id="ARBA00023242"/>
    </source>
</evidence>